<proteinExistence type="inferred from homology"/>
<evidence type="ECO:0000313" key="5">
    <source>
        <dbReference type="EMBL" id="KIL54223.1"/>
    </source>
</evidence>
<feature type="compositionally biased region" description="Basic and acidic residues" evidence="3">
    <location>
        <begin position="35"/>
        <end position="44"/>
    </location>
</feature>
<dbReference type="HOGENOM" id="CLU_098333_0_1_1"/>
<name>A0A0C2WDR3_AMAMK</name>
<evidence type="ECO:0000313" key="6">
    <source>
        <dbReference type="Proteomes" id="UP000054549"/>
    </source>
</evidence>
<dbReference type="EMBL" id="KN818874">
    <property type="protein sequence ID" value="KIL54223.1"/>
    <property type="molecule type" value="Genomic_DNA"/>
</dbReference>
<evidence type="ECO:0000256" key="1">
    <source>
        <dbReference type="ARBA" id="ARBA00005605"/>
    </source>
</evidence>
<feature type="compositionally biased region" description="Basic and acidic residues" evidence="3">
    <location>
        <begin position="139"/>
        <end position="153"/>
    </location>
</feature>
<dbReference type="GO" id="GO:0005634">
    <property type="term" value="C:nucleus"/>
    <property type="evidence" value="ECO:0007669"/>
    <property type="project" value="UniProtKB-SubCell"/>
</dbReference>
<dbReference type="InterPro" id="IPR011107">
    <property type="entry name" value="PPI_Ypi1"/>
</dbReference>
<evidence type="ECO:0000256" key="3">
    <source>
        <dbReference type="SAM" id="MobiDB-lite"/>
    </source>
</evidence>
<dbReference type="AlphaFoldDB" id="A0A0C2WDR3"/>
<comment type="subcellular location">
    <subcellularLocation>
        <location evidence="2">Nucleus</location>
    </subcellularLocation>
</comment>
<dbReference type="EMBL" id="KN818888">
    <property type="protein sequence ID" value="KIL54193.1"/>
    <property type="molecule type" value="Genomic_DNA"/>
</dbReference>
<comment type="function">
    <text evidence="2">Regulator of type 1 phosphatases which maintains protein phosphatase activity under strict control.</text>
</comment>
<dbReference type="PANTHER" id="PTHR20835">
    <property type="entry name" value="E3 UBIQUITIN-PROTEIN LIGASE PPP1R11-RELATED"/>
    <property type="match status" value="1"/>
</dbReference>
<feature type="region of interest" description="Disordered" evidence="3">
    <location>
        <begin position="1"/>
        <end position="167"/>
    </location>
</feature>
<reference evidence="4 6" key="1">
    <citation type="submission" date="2014-04" db="EMBL/GenBank/DDBJ databases">
        <title>Evolutionary Origins and Diversification of the Mycorrhizal Mutualists.</title>
        <authorList>
            <consortium name="DOE Joint Genome Institute"/>
            <consortium name="Mycorrhizal Genomics Consortium"/>
            <person name="Kohler A."/>
            <person name="Kuo A."/>
            <person name="Nagy L.G."/>
            <person name="Floudas D."/>
            <person name="Copeland A."/>
            <person name="Barry K.W."/>
            <person name="Cichocki N."/>
            <person name="Veneault-Fourrey C."/>
            <person name="LaButti K."/>
            <person name="Lindquist E.A."/>
            <person name="Lipzen A."/>
            <person name="Lundell T."/>
            <person name="Morin E."/>
            <person name="Murat C."/>
            <person name="Riley R."/>
            <person name="Ohm R."/>
            <person name="Sun H."/>
            <person name="Tunlid A."/>
            <person name="Henrissat B."/>
            <person name="Grigoriev I.V."/>
            <person name="Hibbett D.S."/>
            <person name="Martin F."/>
        </authorList>
    </citation>
    <scope>NUCLEOTIDE SEQUENCE [LARGE SCALE GENOMIC DNA]</scope>
    <source>
        <strain evidence="4 6">Koide BX008</strain>
    </source>
</reference>
<comment type="similarity">
    <text evidence="1 2">Belongs to the YPI1 family.</text>
</comment>
<keyword evidence="2" id="KW-0539">Nucleus</keyword>
<gene>
    <name evidence="5" type="ORF">M378DRAFT_174376</name>
    <name evidence="4" type="ORF">M378DRAFT_174393</name>
</gene>
<keyword evidence="6" id="KW-1185">Reference proteome</keyword>
<protein>
    <recommendedName>
        <fullName evidence="2">Type 1 phosphatases regulator</fullName>
    </recommendedName>
</protein>
<feature type="compositionally biased region" description="Basic residues" evidence="3">
    <location>
        <begin position="129"/>
        <end position="138"/>
    </location>
</feature>
<dbReference type="GO" id="GO:0008157">
    <property type="term" value="F:protein phosphatase 1 binding"/>
    <property type="evidence" value="ECO:0007669"/>
    <property type="project" value="TreeGrafter"/>
</dbReference>
<evidence type="ECO:0000256" key="2">
    <source>
        <dbReference type="RuleBase" id="RU367162"/>
    </source>
</evidence>
<dbReference type="OrthoDB" id="307488at2759"/>
<dbReference type="STRING" id="946122.A0A0C2WDR3"/>
<dbReference type="Proteomes" id="UP000054549">
    <property type="component" value="Unassembled WGS sequence"/>
</dbReference>
<feature type="compositionally biased region" description="Basic and acidic residues" evidence="3">
    <location>
        <begin position="117"/>
        <end position="128"/>
    </location>
</feature>
<organism evidence="4 6">
    <name type="scientific">Amanita muscaria (strain Koide BX008)</name>
    <dbReference type="NCBI Taxonomy" id="946122"/>
    <lineage>
        <taxon>Eukaryota</taxon>
        <taxon>Fungi</taxon>
        <taxon>Dikarya</taxon>
        <taxon>Basidiomycota</taxon>
        <taxon>Agaricomycotina</taxon>
        <taxon>Agaricomycetes</taxon>
        <taxon>Agaricomycetidae</taxon>
        <taxon>Agaricales</taxon>
        <taxon>Pluteineae</taxon>
        <taxon>Amanitaceae</taxon>
        <taxon>Amanita</taxon>
    </lineage>
</organism>
<sequence>MATRHRPSTFSPSDGSRTITITPTPAPEHDGEEDAEKREEKGEGNEEGGAGSLRLTGGHSRRGEQRVMWDEDVVDNEGAGKKSSKICCIYHKPRQFDESSSSSSGDDSSDSDGSGDESAHGRGMDGRPHGHHHHHHGHGHGDDKNAYEREPGSRKKGKQKAGVKQEQ</sequence>
<dbReference type="Pfam" id="PF07491">
    <property type="entry name" value="PPI_Ypi1"/>
    <property type="match status" value="1"/>
</dbReference>
<dbReference type="PANTHER" id="PTHR20835:SF0">
    <property type="entry name" value="E3 UBIQUITIN-PROTEIN LIGASE PPP1R11"/>
    <property type="match status" value="1"/>
</dbReference>
<feature type="compositionally biased region" description="Polar residues" evidence="3">
    <location>
        <begin position="8"/>
        <end position="23"/>
    </location>
</feature>
<dbReference type="GO" id="GO:0004865">
    <property type="term" value="F:protein serine/threonine phosphatase inhibitor activity"/>
    <property type="evidence" value="ECO:0007669"/>
    <property type="project" value="UniProtKB-UniRule"/>
</dbReference>
<accession>A0A0C2WDR3</accession>
<evidence type="ECO:0000313" key="4">
    <source>
        <dbReference type="EMBL" id="KIL54193.1"/>
    </source>
</evidence>